<sequence length="65" mass="7788">MEYNEYYLLPREDRWLLKTPGVIKPLKTFQDLSAAREFARRLEQNQEARVRVQLQTGEWKGLAHV</sequence>
<gene>
    <name evidence="1" type="ORF">DC28_10815</name>
</gene>
<proteinExistence type="predicted"/>
<keyword evidence="2" id="KW-1185">Reference proteome</keyword>
<protein>
    <recommendedName>
        <fullName evidence="3">DUF2188 domain-containing protein</fullName>
    </recommendedName>
</protein>
<dbReference type="AlphaFoldDB" id="A0A098QZ09"/>
<dbReference type="Proteomes" id="UP000029692">
    <property type="component" value="Unassembled WGS sequence"/>
</dbReference>
<accession>A0A098QZ09</accession>
<evidence type="ECO:0008006" key="3">
    <source>
        <dbReference type="Google" id="ProtNLM"/>
    </source>
</evidence>
<reference evidence="1 2" key="1">
    <citation type="submission" date="2014-05" db="EMBL/GenBank/DDBJ databases">
        <title>De novo Genome Sequence of Spirocheata sp.</title>
        <authorList>
            <person name="Shivani Y."/>
            <person name="Subhash Y."/>
            <person name="Tushar L."/>
            <person name="Sasikala C."/>
            <person name="Ramana C.V."/>
        </authorList>
    </citation>
    <scope>NUCLEOTIDE SEQUENCE [LARGE SCALE GENOMIC DNA]</scope>
    <source>
        <strain evidence="1 2">JC230</strain>
    </source>
</reference>
<organism evidence="1 2">
    <name type="scientific">Spirochaeta lutea</name>
    <dbReference type="NCBI Taxonomy" id="1480694"/>
    <lineage>
        <taxon>Bacteria</taxon>
        <taxon>Pseudomonadati</taxon>
        <taxon>Spirochaetota</taxon>
        <taxon>Spirochaetia</taxon>
        <taxon>Spirochaetales</taxon>
        <taxon>Spirochaetaceae</taxon>
        <taxon>Spirochaeta</taxon>
    </lineage>
</organism>
<evidence type="ECO:0000313" key="2">
    <source>
        <dbReference type="Proteomes" id="UP000029692"/>
    </source>
</evidence>
<dbReference type="EMBL" id="JNUP01000065">
    <property type="protein sequence ID" value="KGE71727.1"/>
    <property type="molecule type" value="Genomic_DNA"/>
</dbReference>
<dbReference type="STRING" id="1480694.DC28_10815"/>
<name>A0A098QZ09_9SPIO</name>
<comment type="caution">
    <text evidence="1">The sequence shown here is derived from an EMBL/GenBank/DDBJ whole genome shotgun (WGS) entry which is preliminary data.</text>
</comment>
<evidence type="ECO:0000313" key="1">
    <source>
        <dbReference type="EMBL" id="KGE71727.1"/>
    </source>
</evidence>